<dbReference type="RefSeq" id="WP_075643997.1">
    <property type="nucleotide sequence ID" value="NZ_FCOK02000046.1"/>
</dbReference>
<dbReference type="SUPFAM" id="SSF51735">
    <property type="entry name" value="NAD(P)-binding Rossmann-fold domains"/>
    <property type="match status" value="1"/>
</dbReference>
<dbReference type="PANTHER" id="PTHR43639">
    <property type="entry name" value="OXIDOREDUCTASE, SHORT-CHAIN DEHYDROGENASE/REDUCTASE FAMILY (AFU_ORTHOLOGUE AFUA_5G02870)"/>
    <property type="match status" value="1"/>
</dbReference>
<organism evidence="3 4">
    <name type="scientific">Caballeronia udeis</name>
    <dbReference type="NCBI Taxonomy" id="1232866"/>
    <lineage>
        <taxon>Bacteria</taxon>
        <taxon>Pseudomonadati</taxon>
        <taxon>Pseudomonadota</taxon>
        <taxon>Betaproteobacteria</taxon>
        <taxon>Burkholderiales</taxon>
        <taxon>Burkholderiaceae</taxon>
        <taxon>Caballeronia</taxon>
    </lineage>
</organism>
<evidence type="ECO:0000313" key="3">
    <source>
        <dbReference type="EMBL" id="SAL53774.1"/>
    </source>
</evidence>
<gene>
    <name evidence="3" type="ORF">AWB69_05683</name>
</gene>
<dbReference type="PROSITE" id="PS00061">
    <property type="entry name" value="ADH_SHORT"/>
    <property type="match status" value="1"/>
</dbReference>
<dbReference type="NCBIfam" id="NF005559">
    <property type="entry name" value="PRK07231.1"/>
    <property type="match status" value="1"/>
</dbReference>
<dbReference type="GO" id="GO:0016491">
    <property type="term" value="F:oxidoreductase activity"/>
    <property type="evidence" value="ECO:0007669"/>
    <property type="project" value="UniProtKB-KW"/>
</dbReference>
<dbReference type="PRINTS" id="PR00081">
    <property type="entry name" value="GDHRDH"/>
</dbReference>
<dbReference type="PANTHER" id="PTHR43639:SF1">
    <property type="entry name" value="SHORT-CHAIN DEHYDROGENASE_REDUCTASE FAMILY PROTEIN"/>
    <property type="match status" value="1"/>
</dbReference>
<keyword evidence="2" id="KW-0560">Oxidoreductase</keyword>
<dbReference type="Proteomes" id="UP000054683">
    <property type="component" value="Unassembled WGS sequence"/>
</dbReference>
<comment type="similarity">
    <text evidence="1">Belongs to the short-chain dehydrogenases/reductases (SDR) family.</text>
</comment>
<protein>
    <submittedName>
        <fullName evidence="3">Short-chain dehydrogenase</fullName>
    </submittedName>
</protein>
<accession>A0A158IB47</accession>
<evidence type="ECO:0000313" key="4">
    <source>
        <dbReference type="Proteomes" id="UP000054683"/>
    </source>
</evidence>
<dbReference type="InterPro" id="IPR002347">
    <property type="entry name" value="SDR_fam"/>
</dbReference>
<dbReference type="InterPro" id="IPR020904">
    <property type="entry name" value="Sc_DH/Rdtase_CS"/>
</dbReference>
<dbReference type="AlphaFoldDB" id="A0A158IB47"/>
<dbReference type="Gene3D" id="3.40.50.720">
    <property type="entry name" value="NAD(P)-binding Rossmann-like Domain"/>
    <property type="match status" value="1"/>
</dbReference>
<dbReference type="PRINTS" id="PR00080">
    <property type="entry name" value="SDRFAMILY"/>
</dbReference>
<dbReference type="InterPro" id="IPR036291">
    <property type="entry name" value="NAD(P)-bd_dom_sf"/>
</dbReference>
<name>A0A158IB47_9BURK</name>
<evidence type="ECO:0000256" key="1">
    <source>
        <dbReference type="ARBA" id="ARBA00006484"/>
    </source>
</evidence>
<dbReference type="OrthoDB" id="8687320at2"/>
<reference evidence="3 4" key="1">
    <citation type="submission" date="2016-01" db="EMBL/GenBank/DDBJ databases">
        <authorList>
            <person name="Oliw E.H."/>
        </authorList>
    </citation>
    <scope>NUCLEOTIDE SEQUENCE [LARGE SCALE GENOMIC DNA]</scope>
    <source>
        <strain evidence="3">LMG 27134</strain>
    </source>
</reference>
<proteinExistence type="inferred from homology"/>
<evidence type="ECO:0000256" key="2">
    <source>
        <dbReference type="ARBA" id="ARBA00023002"/>
    </source>
</evidence>
<dbReference type="FunFam" id="3.40.50.720:FF:000084">
    <property type="entry name" value="Short-chain dehydrogenase reductase"/>
    <property type="match status" value="1"/>
</dbReference>
<sequence>MKGIKGKRVLVTGASQGIGLAIAERLLNDGARVMIGDVCRPEVSDKVLQNLNEKHEGRVFATYLDVTNEQAVVKAFIETRDLFGGLDILINNAGINHQSPSHLFSAEDFDRVVSVNLRGPFLCSREAIKIFLEQGSGLILNNSSNHEVIPKPSFLAYSVSKGGLGNLTRTLALEYADRGIRVNAVAPGATLTPLNASWSGDDEKRARVERRIPLGRAASPAEVANIFAFLTSDEALYVTGHTIFADGGLTLHNDFRENWSS</sequence>
<dbReference type="EMBL" id="FCOK02000046">
    <property type="protein sequence ID" value="SAL53774.1"/>
    <property type="molecule type" value="Genomic_DNA"/>
</dbReference>
<dbReference type="Pfam" id="PF13561">
    <property type="entry name" value="adh_short_C2"/>
    <property type="match status" value="1"/>
</dbReference>